<dbReference type="InterPro" id="IPR007527">
    <property type="entry name" value="Znf_SWIM"/>
</dbReference>
<feature type="domain" description="SWIM-type" evidence="2">
    <location>
        <begin position="8"/>
        <end position="44"/>
    </location>
</feature>
<gene>
    <name evidence="3" type="ORF">DPMN_111948</name>
</gene>
<evidence type="ECO:0000259" key="2">
    <source>
        <dbReference type="PROSITE" id="PS50966"/>
    </source>
</evidence>
<organism evidence="3 4">
    <name type="scientific">Dreissena polymorpha</name>
    <name type="common">Zebra mussel</name>
    <name type="synonym">Mytilus polymorpha</name>
    <dbReference type="NCBI Taxonomy" id="45954"/>
    <lineage>
        <taxon>Eukaryota</taxon>
        <taxon>Metazoa</taxon>
        <taxon>Spiralia</taxon>
        <taxon>Lophotrochozoa</taxon>
        <taxon>Mollusca</taxon>
        <taxon>Bivalvia</taxon>
        <taxon>Autobranchia</taxon>
        <taxon>Heteroconchia</taxon>
        <taxon>Euheterodonta</taxon>
        <taxon>Imparidentia</taxon>
        <taxon>Neoheterodontei</taxon>
        <taxon>Myida</taxon>
        <taxon>Dreissenoidea</taxon>
        <taxon>Dreissenidae</taxon>
        <taxon>Dreissena</taxon>
    </lineage>
</organism>
<name>A0A9D4KFD6_DREPO</name>
<dbReference type="PROSITE" id="PS50966">
    <property type="entry name" value="ZF_SWIM"/>
    <property type="match status" value="1"/>
</dbReference>
<keyword evidence="1" id="KW-0863">Zinc-finger</keyword>
<dbReference type="AlphaFoldDB" id="A0A9D4KFD6"/>
<dbReference type="PANTHER" id="PTHR47526:SF4">
    <property type="entry name" value="SWIM-TYPE DOMAIN-CONTAINING PROTEIN"/>
    <property type="match status" value="1"/>
</dbReference>
<dbReference type="Proteomes" id="UP000828390">
    <property type="component" value="Unassembled WGS sequence"/>
</dbReference>
<dbReference type="PANTHER" id="PTHR47526">
    <property type="entry name" value="ATP-DEPENDENT DNA HELICASE"/>
    <property type="match status" value="1"/>
</dbReference>
<proteinExistence type="predicted"/>
<protein>
    <recommendedName>
        <fullName evidence="2">SWIM-type domain-containing protein</fullName>
    </recommendedName>
</protein>
<evidence type="ECO:0000313" key="3">
    <source>
        <dbReference type="EMBL" id="KAH3838540.1"/>
    </source>
</evidence>
<keyword evidence="4" id="KW-1185">Reference proteome</keyword>
<keyword evidence="1" id="KW-0479">Metal-binding</keyword>
<reference evidence="3" key="2">
    <citation type="submission" date="2020-11" db="EMBL/GenBank/DDBJ databases">
        <authorList>
            <person name="McCartney M.A."/>
            <person name="Auch B."/>
            <person name="Kono T."/>
            <person name="Mallez S."/>
            <person name="Becker A."/>
            <person name="Gohl D.M."/>
            <person name="Silverstein K.A.T."/>
            <person name="Koren S."/>
            <person name="Bechman K.B."/>
            <person name="Herman A."/>
            <person name="Abrahante J.E."/>
            <person name="Garbe J."/>
        </authorList>
    </citation>
    <scope>NUCLEOTIDE SEQUENCE</scope>
    <source>
        <strain evidence="3">Duluth1</strain>
        <tissue evidence="3">Whole animal</tissue>
    </source>
</reference>
<sequence>MNATPLHPWVIANKDGMVEPVHCDCKAGLGETCSHVGALLFHIESVHRLMSRRTVT</sequence>
<accession>A0A9D4KFD6</accession>
<keyword evidence="1" id="KW-0862">Zinc</keyword>
<evidence type="ECO:0000313" key="4">
    <source>
        <dbReference type="Proteomes" id="UP000828390"/>
    </source>
</evidence>
<comment type="caution">
    <text evidence="3">The sequence shown here is derived from an EMBL/GenBank/DDBJ whole genome shotgun (WGS) entry which is preliminary data.</text>
</comment>
<evidence type="ECO:0000256" key="1">
    <source>
        <dbReference type="PROSITE-ProRule" id="PRU00325"/>
    </source>
</evidence>
<dbReference type="EMBL" id="JAIWYP010000004">
    <property type="protein sequence ID" value="KAH3838540.1"/>
    <property type="molecule type" value="Genomic_DNA"/>
</dbReference>
<dbReference type="GO" id="GO:0008270">
    <property type="term" value="F:zinc ion binding"/>
    <property type="evidence" value="ECO:0007669"/>
    <property type="project" value="UniProtKB-KW"/>
</dbReference>
<reference evidence="3" key="1">
    <citation type="journal article" date="2019" name="bioRxiv">
        <title>The Genome of the Zebra Mussel, Dreissena polymorpha: A Resource for Invasive Species Research.</title>
        <authorList>
            <person name="McCartney M.A."/>
            <person name="Auch B."/>
            <person name="Kono T."/>
            <person name="Mallez S."/>
            <person name="Zhang Y."/>
            <person name="Obille A."/>
            <person name="Becker A."/>
            <person name="Abrahante J.E."/>
            <person name="Garbe J."/>
            <person name="Badalamenti J.P."/>
            <person name="Herman A."/>
            <person name="Mangelson H."/>
            <person name="Liachko I."/>
            <person name="Sullivan S."/>
            <person name="Sone E.D."/>
            <person name="Koren S."/>
            <person name="Silverstein K.A.T."/>
            <person name="Beckman K.B."/>
            <person name="Gohl D.M."/>
        </authorList>
    </citation>
    <scope>NUCLEOTIDE SEQUENCE</scope>
    <source>
        <strain evidence="3">Duluth1</strain>
        <tissue evidence="3">Whole animal</tissue>
    </source>
</reference>